<evidence type="ECO:0000313" key="5">
    <source>
        <dbReference type="EMBL" id="RYP85098.1"/>
    </source>
</evidence>
<keyword evidence="2" id="KW-0813">Transport</keyword>
<dbReference type="Proteomes" id="UP000295198">
    <property type="component" value="Unassembled WGS sequence"/>
</dbReference>
<keyword evidence="3" id="KW-0732">Signal</keyword>
<dbReference type="InterPro" id="IPR018389">
    <property type="entry name" value="DctP_fam"/>
</dbReference>
<name>A0A4Q4ZBS3_9ACTN</name>
<dbReference type="OrthoDB" id="9815946at2"/>
<protein>
    <recommendedName>
        <fullName evidence="7">Extracellular solute-binding protein</fullName>
    </recommendedName>
</protein>
<accession>A0A4Q4ZBS3</accession>
<evidence type="ECO:0000256" key="1">
    <source>
        <dbReference type="ARBA" id="ARBA00009023"/>
    </source>
</evidence>
<dbReference type="InterPro" id="IPR038404">
    <property type="entry name" value="TRAP_DctP_sf"/>
</dbReference>
<organism evidence="5 6">
    <name type="scientific">Nocardioides guangzhouensis</name>
    <dbReference type="NCBI Taxonomy" id="2497878"/>
    <lineage>
        <taxon>Bacteria</taxon>
        <taxon>Bacillati</taxon>
        <taxon>Actinomycetota</taxon>
        <taxon>Actinomycetes</taxon>
        <taxon>Propionibacteriales</taxon>
        <taxon>Nocardioidaceae</taxon>
        <taxon>Nocardioides</taxon>
    </lineage>
</organism>
<feature type="compositionally biased region" description="Basic and acidic residues" evidence="4">
    <location>
        <begin position="7"/>
        <end position="24"/>
    </location>
</feature>
<comment type="similarity">
    <text evidence="1">Belongs to the bacterial solute-binding protein 7 family.</text>
</comment>
<dbReference type="AlphaFoldDB" id="A0A4Q4ZBS3"/>
<dbReference type="PANTHER" id="PTHR33376">
    <property type="match status" value="1"/>
</dbReference>
<dbReference type="NCBIfam" id="NF037995">
    <property type="entry name" value="TRAP_S1"/>
    <property type="match status" value="1"/>
</dbReference>
<dbReference type="EMBL" id="SDKM01000019">
    <property type="protein sequence ID" value="RYP85098.1"/>
    <property type="molecule type" value="Genomic_DNA"/>
</dbReference>
<dbReference type="PANTHER" id="PTHR33376:SF7">
    <property type="entry name" value="C4-DICARBOXYLATE-BINDING PROTEIN DCTB"/>
    <property type="match status" value="1"/>
</dbReference>
<evidence type="ECO:0000256" key="2">
    <source>
        <dbReference type="ARBA" id="ARBA00022448"/>
    </source>
</evidence>
<evidence type="ECO:0008006" key="7">
    <source>
        <dbReference type="Google" id="ProtNLM"/>
    </source>
</evidence>
<reference evidence="5 6" key="1">
    <citation type="submission" date="2019-01" db="EMBL/GenBank/DDBJ databases">
        <title>Nocardioides guangzhouensis sp. nov., an actinobacterium isolated from soil.</title>
        <authorList>
            <person name="Fu Y."/>
            <person name="Cai Y."/>
            <person name="Lin Z."/>
            <person name="Chen P."/>
        </authorList>
    </citation>
    <scope>NUCLEOTIDE SEQUENCE [LARGE SCALE GENOMIC DNA]</scope>
    <source>
        <strain evidence="5 6">130</strain>
    </source>
</reference>
<evidence type="ECO:0000256" key="3">
    <source>
        <dbReference type="ARBA" id="ARBA00022729"/>
    </source>
</evidence>
<comment type="caution">
    <text evidence="5">The sequence shown here is derived from an EMBL/GenBank/DDBJ whole genome shotgun (WGS) entry which is preliminary data.</text>
</comment>
<evidence type="ECO:0000313" key="6">
    <source>
        <dbReference type="Proteomes" id="UP000295198"/>
    </source>
</evidence>
<evidence type="ECO:0000256" key="4">
    <source>
        <dbReference type="SAM" id="MobiDB-lite"/>
    </source>
</evidence>
<gene>
    <name evidence="5" type="ORF">EKO23_14030</name>
</gene>
<keyword evidence="6" id="KW-1185">Reference proteome</keyword>
<dbReference type="Gene3D" id="3.40.190.170">
    <property type="entry name" value="Bacterial extracellular solute-binding protein, family 7"/>
    <property type="match status" value="1"/>
</dbReference>
<feature type="region of interest" description="Disordered" evidence="4">
    <location>
        <begin position="1"/>
        <end position="29"/>
    </location>
</feature>
<dbReference type="GO" id="GO:0055085">
    <property type="term" value="P:transmembrane transport"/>
    <property type="evidence" value="ECO:0007669"/>
    <property type="project" value="InterPro"/>
</dbReference>
<sequence length="529" mass="56588">MAAWHQCQRDRRADDRRPDHEPPHGGHATCSHRSVAVAMVTVAGTHAAGGCPGASSSVRTIVALLSALLLAACTQSVVDKAGGPGPVITLKLATSDYRGGPQDSQIKHFAEAVADRSAGRLHVRTTYVATGDREADFDQQVARRVQDGTFDLGVVPARSWDDLGVEGLRALQTPFLLDSDDLVDRVVDGDLAEPLLASLEGTGVRGLALWPETLRHPVGFGTPLLTLADFRGARIQAPYSRDVYAMLRAPGSHPVWLDGQDVNDAYEEGSLAGAESGADRSFGPPATLTADVTLYGKIDTLVVNDSTWNRLPDDARTALTEAARSTRDSLVQTRPREGELLYAACAEGKGVAMAGPAAVAEIKRSTAPLRAQMLADPQVGPTIRRIEALKADGSVAPVVITQCRSSGAATDIGTPIDPAVLDGTYRTTFTEKELLDIGVAEQDVKQITGAPWTITLDGGHYSDLESDCTATYRVSRAMISFNWDPGVRCSGNWSAHWDVNDGGLRFLRVQSAYAGDRAVWGLHEWVRLR</sequence>
<proteinExistence type="inferred from homology"/>
<dbReference type="Pfam" id="PF03480">
    <property type="entry name" value="DctP"/>
    <property type="match status" value="1"/>
</dbReference>